<feature type="domain" description="HTH merR-type" evidence="9">
    <location>
        <begin position="5"/>
        <end position="73"/>
    </location>
</feature>
<keyword evidence="3" id="KW-0479">Metal-binding</keyword>
<evidence type="ECO:0000256" key="7">
    <source>
        <dbReference type="ARBA" id="ARBA00023125"/>
    </source>
</evidence>
<organism evidence="10 11">
    <name type="scientific">Neptunomonas concharum</name>
    <dbReference type="NCBI Taxonomy" id="1031538"/>
    <lineage>
        <taxon>Bacteria</taxon>
        <taxon>Pseudomonadati</taxon>
        <taxon>Pseudomonadota</taxon>
        <taxon>Gammaproteobacteria</taxon>
        <taxon>Oceanospirillales</taxon>
        <taxon>Oceanospirillaceae</taxon>
        <taxon>Neptunomonas</taxon>
    </lineage>
</organism>
<dbReference type="InterPro" id="IPR010211">
    <property type="entry name" value="Redox-sen_tscrpt-act_SoxR"/>
</dbReference>
<dbReference type="PANTHER" id="PTHR30204">
    <property type="entry name" value="REDOX-CYCLING DRUG-SENSING TRANSCRIPTIONAL ACTIVATOR SOXR"/>
    <property type="match status" value="1"/>
</dbReference>
<sequence>MTMGEWAVGRVAKRAGVKVSTLHFYESKGLIFSYRNAGNQRRYSPEVLRRISVIKAAQKLGVTLEEIREAFSSLPDNRTPTQHDWEQLSKQWNHQLQQRIHYLERLRDSLTGCIGCGCLSMKNCPLYNEDDKLAAEGSGPVLLNRKRESE</sequence>
<accession>A0A5P1RDC9</accession>
<keyword evidence="8" id="KW-0804">Transcription</keyword>
<dbReference type="GO" id="GO:0003677">
    <property type="term" value="F:DNA binding"/>
    <property type="evidence" value="ECO:0007669"/>
    <property type="project" value="UniProtKB-KW"/>
</dbReference>
<evidence type="ECO:0000256" key="2">
    <source>
        <dbReference type="ARBA" id="ARBA00022714"/>
    </source>
</evidence>
<dbReference type="Proteomes" id="UP000324760">
    <property type="component" value="Chromosome"/>
</dbReference>
<dbReference type="KEGG" id="ncu:F0U83_11325"/>
<dbReference type="InterPro" id="IPR047057">
    <property type="entry name" value="MerR_fam"/>
</dbReference>
<dbReference type="NCBIfam" id="TIGR01950">
    <property type="entry name" value="SoxR"/>
    <property type="match status" value="1"/>
</dbReference>
<dbReference type="InterPro" id="IPR009061">
    <property type="entry name" value="DNA-bd_dom_put_sf"/>
</dbReference>
<evidence type="ECO:0000256" key="5">
    <source>
        <dbReference type="ARBA" id="ARBA00023014"/>
    </source>
</evidence>
<dbReference type="GO" id="GO:0003700">
    <property type="term" value="F:DNA-binding transcription factor activity"/>
    <property type="evidence" value="ECO:0007669"/>
    <property type="project" value="InterPro"/>
</dbReference>
<dbReference type="Pfam" id="PF00376">
    <property type="entry name" value="MerR"/>
    <property type="match status" value="1"/>
</dbReference>
<dbReference type="GO" id="GO:0046872">
    <property type="term" value="F:metal ion binding"/>
    <property type="evidence" value="ECO:0007669"/>
    <property type="project" value="UniProtKB-KW"/>
</dbReference>
<dbReference type="GO" id="GO:0051537">
    <property type="term" value="F:2 iron, 2 sulfur cluster binding"/>
    <property type="evidence" value="ECO:0007669"/>
    <property type="project" value="UniProtKB-KW"/>
</dbReference>
<dbReference type="SMART" id="SM00422">
    <property type="entry name" value="HTH_MERR"/>
    <property type="match status" value="1"/>
</dbReference>
<evidence type="ECO:0000256" key="1">
    <source>
        <dbReference type="ARBA" id="ARBA00014474"/>
    </source>
</evidence>
<dbReference type="Gene3D" id="1.10.1660.10">
    <property type="match status" value="1"/>
</dbReference>
<dbReference type="InterPro" id="IPR015358">
    <property type="entry name" value="Tscrpt_reg_MerR_DNA-bd"/>
</dbReference>
<dbReference type="OrthoDB" id="9802944at2"/>
<keyword evidence="5" id="KW-0411">Iron-sulfur</keyword>
<evidence type="ECO:0000256" key="6">
    <source>
        <dbReference type="ARBA" id="ARBA00023015"/>
    </source>
</evidence>
<evidence type="ECO:0000313" key="11">
    <source>
        <dbReference type="Proteomes" id="UP000324760"/>
    </source>
</evidence>
<evidence type="ECO:0000313" key="10">
    <source>
        <dbReference type="EMBL" id="QEQ97256.1"/>
    </source>
</evidence>
<evidence type="ECO:0000256" key="8">
    <source>
        <dbReference type="ARBA" id="ARBA00023163"/>
    </source>
</evidence>
<keyword evidence="2" id="KW-0001">2Fe-2S</keyword>
<gene>
    <name evidence="10" type="primary">soxR</name>
    <name evidence="10" type="ORF">F0U83_11325</name>
</gene>
<dbReference type="PANTHER" id="PTHR30204:SF0">
    <property type="entry name" value="REDOX-SENSITIVE TRANSCRIPTIONAL ACTIVATOR SOXR"/>
    <property type="match status" value="1"/>
</dbReference>
<dbReference type="AlphaFoldDB" id="A0A5P1RDC9"/>
<dbReference type="PROSITE" id="PS50937">
    <property type="entry name" value="HTH_MERR_2"/>
    <property type="match status" value="1"/>
</dbReference>
<name>A0A5P1RDC9_9GAMM</name>
<proteinExistence type="predicted"/>
<dbReference type="SUPFAM" id="SSF46955">
    <property type="entry name" value="Putative DNA-binding domain"/>
    <property type="match status" value="1"/>
</dbReference>
<dbReference type="PROSITE" id="PS00552">
    <property type="entry name" value="HTH_MERR_1"/>
    <property type="match status" value="1"/>
</dbReference>
<protein>
    <recommendedName>
        <fullName evidence="1">Redox-sensitive transcriptional activator SoxR</fullName>
    </recommendedName>
</protein>
<evidence type="ECO:0000256" key="4">
    <source>
        <dbReference type="ARBA" id="ARBA00023004"/>
    </source>
</evidence>
<reference evidence="10 11" key="1">
    <citation type="journal article" date="2019" name="Biochem. Eng. J.">
        <title>Metabolic engineering of the marine bacteria Neptunomonas concharum for the production of acetoin and meso-2,3-butanediol from acetate.</title>
        <authorList>
            <person name="Li W."/>
            <person name="Pu N."/>
            <person name="Liu C.-X."/>
            <person name="Yuan Q.-P."/>
            <person name="Li Z.-J."/>
        </authorList>
    </citation>
    <scope>NUCLEOTIDE SEQUENCE [LARGE SCALE GENOMIC DNA]</scope>
    <source>
        <strain evidence="10 11">JCM17730</strain>
    </source>
</reference>
<dbReference type="Pfam" id="PF09278">
    <property type="entry name" value="MerR-DNA-bind"/>
    <property type="match status" value="1"/>
</dbReference>
<dbReference type="CDD" id="cd01110">
    <property type="entry name" value="HTH_SoxR"/>
    <property type="match status" value="1"/>
</dbReference>
<dbReference type="EMBL" id="CP043869">
    <property type="protein sequence ID" value="QEQ97256.1"/>
    <property type="molecule type" value="Genomic_DNA"/>
</dbReference>
<dbReference type="InterPro" id="IPR000551">
    <property type="entry name" value="MerR-type_HTH_dom"/>
</dbReference>
<evidence type="ECO:0000256" key="3">
    <source>
        <dbReference type="ARBA" id="ARBA00022723"/>
    </source>
</evidence>
<dbReference type="PRINTS" id="PR00040">
    <property type="entry name" value="HTHMERR"/>
</dbReference>
<evidence type="ECO:0000259" key="9">
    <source>
        <dbReference type="PROSITE" id="PS50937"/>
    </source>
</evidence>
<keyword evidence="6" id="KW-0805">Transcription regulation</keyword>
<keyword evidence="7" id="KW-0238">DNA-binding</keyword>
<keyword evidence="11" id="KW-1185">Reference proteome</keyword>
<keyword evidence="4" id="KW-0408">Iron</keyword>
<dbReference type="GO" id="GO:0006979">
    <property type="term" value="P:response to oxidative stress"/>
    <property type="evidence" value="ECO:0007669"/>
    <property type="project" value="InterPro"/>
</dbReference>